<gene>
    <name evidence="2" type="ordered locus">SSIL_0807</name>
</gene>
<accession>F2F0C0</accession>
<evidence type="ECO:0000313" key="2">
    <source>
        <dbReference type="EMBL" id="BAK15230.1"/>
    </source>
</evidence>
<sequence>MLTERIHQGILRKFEGLKGQILVGKLPVKGINKDHRVPADQFVEEDHILHDLIRGFYKPAGMPFLISYQATESDENYGQQIIWRDKSIFEFKTIEMRPPSSPKDNRKKSDIAAARYNLENNIPIGILYKIEKGVNVILGLGIIVEENSNGIFTVVPHSLEKSIFTSVTNMLNNIEEDDNDNKDFVTEVVKEIKQRKGQEKFRKILLKKYDYCALCGVSAIHTRASHIKPWAVSNDRERLDLHNGLLLCPNHDYLFDNGFISFTDDGKLLISVKLSKIQMQFFNIHTQMRLKLTEQMKAYLKHHRENIFINR</sequence>
<dbReference type="eggNOG" id="COG3440">
    <property type="taxonomic scope" value="Bacteria"/>
</dbReference>
<dbReference type="HOGENOM" id="CLU_894002_0_0_9"/>
<dbReference type="Pfam" id="PF13391">
    <property type="entry name" value="HNH_2"/>
    <property type="match status" value="1"/>
</dbReference>
<keyword evidence="2" id="KW-0255">Endonuclease</keyword>
<protein>
    <submittedName>
        <fullName evidence="2">Predicted restriction endonuclease</fullName>
    </submittedName>
</protein>
<keyword evidence="3" id="KW-1185">Reference proteome</keyword>
<keyword evidence="2" id="KW-0540">Nuclease</keyword>
<dbReference type="GO" id="GO:0004519">
    <property type="term" value="F:endonuclease activity"/>
    <property type="evidence" value="ECO:0007669"/>
    <property type="project" value="UniProtKB-KW"/>
</dbReference>
<dbReference type="AlphaFoldDB" id="F2F0C0"/>
<dbReference type="PATRIC" id="fig|1002809.3.peg.818"/>
<dbReference type="STRING" id="1002809.SSIL_0807"/>
<dbReference type="RefSeq" id="WP_014822825.1">
    <property type="nucleotide sequence ID" value="NC_018065.1"/>
</dbReference>
<dbReference type="EMBL" id="AP012157">
    <property type="protein sequence ID" value="BAK15230.1"/>
    <property type="molecule type" value="Genomic_DNA"/>
</dbReference>
<evidence type="ECO:0000313" key="3">
    <source>
        <dbReference type="Proteomes" id="UP000006691"/>
    </source>
</evidence>
<dbReference type="KEGG" id="siv:SSIL_0807"/>
<reference evidence="3" key="1">
    <citation type="submission" date="2011-04" db="EMBL/GenBank/DDBJ databases">
        <title>Genome sequence of Solibacillus silvestris StLB046.</title>
        <authorList>
            <person name="Morohoshi T."/>
            <person name="Someya N."/>
            <person name="Ikeda T."/>
        </authorList>
    </citation>
    <scope>NUCLEOTIDE SEQUENCE [LARGE SCALE GENOMIC DNA]</scope>
    <source>
        <strain evidence="3">StLB046</strain>
    </source>
</reference>
<name>F2F0C0_SOLSS</name>
<evidence type="ECO:0000259" key="1">
    <source>
        <dbReference type="Pfam" id="PF13391"/>
    </source>
</evidence>
<proteinExistence type="predicted"/>
<dbReference type="InterPro" id="IPR003615">
    <property type="entry name" value="HNH_nuc"/>
</dbReference>
<organism evidence="2 3">
    <name type="scientific">Solibacillus silvestris (strain StLB046)</name>
    <name type="common">Bacillus silvestris</name>
    <dbReference type="NCBI Taxonomy" id="1002809"/>
    <lineage>
        <taxon>Bacteria</taxon>
        <taxon>Bacillati</taxon>
        <taxon>Bacillota</taxon>
        <taxon>Bacilli</taxon>
        <taxon>Bacillales</taxon>
        <taxon>Caryophanaceae</taxon>
        <taxon>Solibacillus</taxon>
    </lineage>
</organism>
<feature type="domain" description="HNH nuclease" evidence="1">
    <location>
        <begin position="212"/>
        <end position="262"/>
    </location>
</feature>
<dbReference type="Proteomes" id="UP000006691">
    <property type="component" value="Chromosome"/>
</dbReference>
<keyword evidence="2" id="KW-0378">Hydrolase</keyword>
<reference evidence="2 3" key="2">
    <citation type="journal article" date="2012" name="J. Biosci. Bioeng.">
        <title>Complete genome sequence and characterization of the N-acylhomoserine lactone-degrading gene of the potato leaf-associated Solibacillus silvestris.</title>
        <authorList>
            <person name="Morohoshi T."/>
            <person name="Tominaga Y."/>
            <person name="Someya N."/>
            <person name="Ikeda T."/>
        </authorList>
    </citation>
    <scope>NUCLEOTIDE SEQUENCE [LARGE SCALE GENOMIC DNA]</scope>
    <source>
        <strain evidence="2 3">StLB046</strain>
    </source>
</reference>